<evidence type="ECO:0000313" key="2">
    <source>
        <dbReference type="EMBL" id="CAI4006660.1"/>
    </source>
</evidence>
<proteinExistence type="predicted"/>
<dbReference type="EMBL" id="CAMXCT020003875">
    <property type="protein sequence ID" value="CAL1160035.1"/>
    <property type="molecule type" value="Genomic_DNA"/>
</dbReference>
<protein>
    <recommendedName>
        <fullName evidence="5">Phytanoyl-CoA dioxygenase</fullName>
    </recommendedName>
</protein>
<reference evidence="3" key="2">
    <citation type="submission" date="2024-04" db="EMBL/GenBank/DDBJ databases">
        <authorList>
            <person name="Chen Y."/>
            <person name="Shah S."/>
            <person name="Dougan E. K."/>
            <person name="Thang M."/>
            <person name="Chan C."/>
        </authorList>
    </citation>
    <scope>NUCLEOTIDE SEQUENCE [LARGE SCALE GENOMIC DNA]</scope>
</reference>
<keyword evidence="4" id="KW-1185">Reference proteome</keyword>
<dbReference type="SUPFAM" id="SSF51197">
    <property type="entry name" value="Clavaminate synthase-like"/>
    <property type="match status" value="1"/>
</dbReference>
<comment type="caution">
    <text evidence="2">The sequence shown here is derived from an EMBL/GenBank/DDBJ whole genome shotgun (WGS) entry which is preliminary data.</text>
</comment>
<name>A0A9P1DBZ5_9DINO</name>
<dbReference type="EMBL" id="CAMXCT030003875">
    <property type="protein sequence ID" value="CAL4793972.1"/>
    <property type="molecule type" value="Genomic_DNA"/>
</dbReference>
<gene>
    <name evidence="2" type="ORF">C1SCF055_LOCUS32278</name>
</gene>
<evidence type="ECO:0008006" key="5">
    <source>
        <dbReference type="Google" id="ProtNLM"/>
    </source>
</evidence>
<evidence type="ECO:0000313" key="3">
    <source>
        <dbReference type="EMBL" id="CAL1160035.1"/>
    </source>
</evidence>
<sequence length="349" mass="38751">MNLEEELFRACPQHGLHSLKSLEGCCFISEASGVVSGQSWLWADDEETVEVFDELANILLQHLPRREEMRLYTASFTVIQHAVEDEDSKWHVDWHGIPEGLCWTLLVPIWPSVPEDWRSMGGTQLCRHRDHRQMLWSAGKTVPGSLRDLLVEAALPPEDFEVIEHCYRPCECLLFEGNVLHRTGPYSKPSHGPRVLASLMVGPKDPEHFPAVDRSLRKQGACFLRDNAGKNNDGGDRAERLVELQTEEKQTADVDAVELGAPMAPEKALLSAGTSSAVALSVPGHVLEIPKGELLNDSRSWTLADAARTPALNDSGLVGEEGLEQVRWEKPASCDTTESQKLSKRATPR</sequence>
<organism evidence="2">
    <name type="scientific">Cladocopium goreaui</name>
    <dbReference type="NCBI Taxonomy" id="2562237"/>
    <lineage>
        <taxon>Eukaryota</taxon>
        <taxon>Sar</taxon>
        <taxon>Alveolata</taxon>
        <taxon>Dinophyceae</taxon>
        <taxon>Suessiales</taxon>
        <taxon>Symbiodiniaceae</taxon>
        <taxon>Cladocopium</taxon>
    </lineage>
</organism>
<evidence type="ECO:0000313" key="4">
    <source>
        <dbReference type="Proteomes" id="UP001152797"/>
    </source>
</evidence>
<dbReference type="Proteomes" id="UP001152797">
    <property type="component" value="Unassembled WGS sequence"/>
</dbReference>
<reference evidence="2" key="1">
    <citation type="submission" date="2022-10" db="EMBL/GenBank/DDBJ databases">
        <authorList>
            <person name="Chen Y."/>
            <person name="Dougan E. K."/>
            <person name="Chan C."/>
            <person name="Rhodes N."/>
            <person name="Thang M."/>
        </authorList>
    </citation>
    <scope>NUCLEOTIDE SEQUENCE</scope>
</reference>
<dbReference type="AlphaFoldDB" id="A0A9P1DBZ5"/>
<dbReference type="OrthoDB" id="420936at2759"/>
<feature type="region of interest" description="Disordered" evidence="1">
    <location>
        <begin position="308"/>
        <end position="349"/>
    </location>
</feature>
<dbReference type="EMBL" id="CAMXCT010003875">
    <property type="protein sequence ID" value="CAI4006660.1"/>
    <property type="molecule type" value="Genomic_DNA"/>
</dbReference>
<accession>A0A9P1DBZ5</accession>
<evidence type="ECO:0000256" key="1">
    <source>
        <dbReference type="SAM" id="MobiDB-lite"/>
    </source>
</evidence>